<name>A0A1G8NYR5_9GAMM</name>
<gene>
    <name evidence="1" type="ORF">SAMN05216588_12664</name>
</gene>
<dbReference type="AlphaFoldDB" id="A0A1G8NYR5"/>
<proteinExistence type="predicted"/>
<reference evidence="1 2" key="1">
    <citation type="submission" date="2016-10" db="EMBL/GenBank/DDBJ databases">
        <authorList>
            <person name="de Groot N.N."/>
        </authorList>
    </citation>
    <scope>NUCLEOTIDE SEQUENCE [LARGE SCALE GENOMIC DNA]</scope>
    <source>
        <strain evidence="1 2">LMG 18387</strain>
    </source>
</reference>
<organism evidence="1 2">
    <name type="scientific">Phytopseudomonas flavescens</name>
    <dbReference type="NCBI Taxonomy" id="29435"/>
    <lineage>
        <taxon>Bacteria</taxon>
        <taxon>Pseudomonadati</taxon>
        <taxon>Pseudomonadota</taxon>
        <taxon>Gammaproteobacteria</taxon>
        <taxon>Pseudomonadales</taxon>
        <taxon>Pseudomonadaceae</taxon>
        <taxon>Phytopseudomonas</taxon>
    </lineage>
</organism>
<evidence type="ECO:0000313" key="2">
    <source>
        <dbReference type="Proteomes" id="UP000198606"/>
    </source>
</evidence>
<sequence>MIRRRQQRGSVAAFMVLAIGGALLATAYALDTSRMTNGAGQLKRATDAAAMAVGNERLLNAEQPLEQLQALAQGYVLNNLGMDSSLGQRISHDAIRLSHETDDQQRDRYRVEVAFTAEPELLGGDAEEIRVHSTVEVVARATEIAVVIPNTGTEDDAEMAALRRLFKRFSRNLLGERTDSRQRIWISLVPYSQAVNVSDTDMALTRRRIMNWATPAAISPVELTSLYRTGKLSNLADARHPNFRSPLKLLCLNRGLHLGENYDWDQPPSGRFTRIYYRADIPSNNIGSDYPTHAITWIGPNPDFGQASGTNDSRDLIADRGCPKAALLPLTNDLDKIDTRLDEMRKAFNVNYAIALGWAGHALSPRMRGSNGWRDDELPLDFAEGDGAERNAKIIVMLANTTGDWVDSDAYNAPAVGENVDGAEQAGEGGRAAATRRIQLLCESFRNRNLKLHFIGVRPGEPDDFGRQLFDQVIGTPLRTCSSGTGSMTFADASNFREGETQIQSLLADITEQIKHEYYARLVE</sequence>
<dbReference type="Proteomes" id="UP000198606">
    <property type="component" value="Unassembled WGS sequence"/>
</dbReference>
<evidence type="ECO:0008006" key="3">
    <source>
        <dbReference type="Google" id="ProtNLM"/>
    </source>
</evidence>
<dbReference type="STRING" id="29435.SAMN05216588_12664"/>
<dbReference type="EMBL" id="FNDG01000026">
    <property type="protein sequence ID" value="SDI85245.1"/>
    <property type="molecule type" value="Genomic_DNA"/>
</dbReference>
<evidence type="ECO:0000313" key="1">
    <source>
        <dbReference type="EMBL" id="SDI85245.1"/>
    </source>
</evidence>
<protein>
    <recommendedName>
        <fullName evidence="3">Flp pilus assembly protein TadG</fullName>
    </recommendedName>
</protein>
<dbReference type="RefSeq" id="WP_084308561.1">
    <property type="nucleotide sequence ID" value="NZ_FNDG01000026.1"/>
</dbReference>
<accession>A0A1G8NYR5</accession>